<organism evidence="1 2">
    <name type="scientific">Ditylenchus dipsaci</name>
    <dbReference type="NCBI Taxonomy" id="166011"/>
    <lineage>
        <taxon>Eukaryota</taxon>
        <taxon>Metazoa</taxon>
        <taxon>Ecdysozoa</taxon>
        <taxon>Nematoda</taxon>
        <taxon>Chromadorea</taxon>
        <taxon>Rhabditida</taxon>
        <taxon>Tylenchina</taxon>
        <taxon>Tylenchomorpha</taxon>
        <taxon>Sphaerularioidea</taxon>
        <taxon>Anguinidae</taxon>
        <taxon>Anguininae</taxon>
        <taxon>Ditylenchus</taxon>
    </lineage>
</organism>
<accession>A0A915DLY3</accession>
<dbReference type="SUPFAM" id="SSF52540">
    <property type="entry name" value="P-loop containing nucleoside triphosphate hydrolases"/>
    <property type="match status" value="1"/>
</dbReference>
<dbReference type="Gene3D" id="3.40.50.300">
    <property type="entry name" value="P-loop containing nucleotide triphosphate hydrolases"/>
    <property type="match status" value="1"/>
</dbReference>
<dbReference type="AlphaFoldDB" id="A0A915DLY3"/>
<keyword evidence="1" id="KW-1185">Reference proteome</keyword>
<evidence type="ECO:0000313" key="2">
    <source>
        <dbReference type="WBParaSite" id="jg20772"/>
    </source>
</evidence>
<reference evidence="2" key="1">
    <citation type="submission" date="2022-11" db="UniProtKB">
        <authorList>
            <consortium name="WormBaseParasite"/>
        </authorList>
    </citation>
    <scope>IDENTIFICATION</scope>
</reference>
<dbReference type="InterPro" id="IPR027417">
    <property type="entry name" value="P-loop_NTPase"/>
</dbReference>
<proteinExistence type="predicted"/>
<dbReference type="WBParaSite" id="jg20772">
    <property type="protein sequence ID" value="jg20772"/>
    <property type="gene ID" value="jg20772"/>
</dbReference>
<protein>
    <submittedName>
        <fullName evidence="2">Uncharacterized protein</fullName>
    </submittedName>
</protein>
<evidence type="ECO:0000313" key="1">
    <source>
        <dbReference type="Proteomes" id="UP000887574"/>
    </source>
</evidence>
<dbReference type="Proteomes" id="UP000887574">
    <property type="component" value="Unplaced"/>
</dbReference>
<sequence length="124" mass="14418">MKLILVVRNPITRAISDYTQTLANRKNTSMASHSFEELVTCRNRSWNRSNKIEEHNYLSSDLKKANDEACQAHDAYLDCKKEMCPKKLDWDKEWNMCGDANKQSNFEVLHLLSGLFTVAYFIII</sequence>
<name>A0A915DLY3_9BILA</name>